<dbReference type="GO" id="GO:0004609">
    <property type="term" value="F:phosphatidylserine decarboxylase activity"/>
    <property type="evidence" value="ECO:0007669"/>
    <property type="project" value="UniProtKB-EC"/>
</dbReference>
<evidence type="ECO:0000256" key="9">
    <source>
        <dbReference type="ARBA" id="ARBA00023264"/>
    </source>
</evidence>
<dbReference type="NCBIfam" id="TIGR00163">
    <property type="entry name" value="PS_decarb"/>
    <property type="match status" value="1"/>
</dbReference>
<dbReference type="EMBL" id="MU157834">
    <property type="protein sequence ID" value="KAF9531757.1"/>
    <property type="molecule type" value="Genomic_DNA"/>
</dbReference>
<evidence type="ECO:0000256" key="10">
    <source>
        <dbReference type="ARBA" id="ARBA00023317"/>
    </source>
</evidence>
<feature type="region of interest" description="Disordered" evidence="12">
    <location>
        <begin position="1"/>
        <end position="27"/>
    </location>
</feature>
<keyword evidence="10" id="KW-0670">Pyruvate</keyword>
<dbReference type="PANTHER" id="PTHR10067">
    <property type="entry name" value="PHOSPHATIDYLSERINE DECARBOXYLASE"/>
    <property type="match status" value="1"/>
</dbReference>
<proteinExistence type="predicted"/>
<dbReference type="Proteomes" id="UP000807306">
    <property type="component" value="Unassembled WGS sequence"/>
</dbReference>
<evidence type="ECO:0000256" key="12">
    <source>
        <dbReference type="SAM" id="MobiDB-lite"/>
    </source>
</evidence>
<keyword evidence="4" id="KW-0444">Lipid biosynthesis</keyword>
<keyword evidence="5" id="KW-0210">Decarboxylase</keyword>
<evidence type="ECO:0000313" key="13">
    <source>
        <dbReference type="EMBL" id="KAF9531757.1"/>
    </source>
</evidence>
<dbReference type="GO" id="GO:0046474">
    <property type="term" value="P:glycerophospholipid biosynthetic process"/>
    <property type="evidence" value="ECO:0007669"/>
    <property type="project" value="UniProtKB-ARBA"/>
</dbReference>
<evidence type="ECO:0000256" key="2">
    <source>
        <dbReference type="ARBA" id="ARBA00005189"/>
    </source>
</evidence>
<evidence type="ECO:0000256" key="3">
    <source>
        <dbReference type="ARBA" id="ARBA00012243"/>
    </source>
</evidence>
<evidence type="ECO:0000313" key="14">
    <source>
        <dbReference type="Proteomes" id="UP000807306"/>
    </source>
</evidence>
<dbReference type="Pfam" id="PF02666">
    <property type="entry name" value="PS_Dcarbxylase"/>
    <property type="match status" value="1"/>
</dbReference>
<keyword evidence="8" id="KW-0456">Lyase</keyword>
<dbReference type="AlphaFoldDB" id="A0A9P6EMG2"/>
<evidence type="ECO:0000256" key="6">
    <source>
        <dbReference type="ARBA" id="ARBA00023098"/>
    </source>
</evidence>
<sequence>MSSLHPNNIDKPIETVHPSNTPRAKQDDVVEGLSTVVEHSAWNPNLKATIHAPMHVLAHESFTWLHKLVPGIEKLAVEHHVGNYVAMRGGGEPFFESMPLYARLGMHLLFYGKEEVKLLGNRRIEDVLKEQSVKQGRIFDEAKSAESIGAFIETYSIQTSELAEPDTSKYANFNEFFSRKLKAGARPIQFEEDKSVICSAADSRLTVYQSTDLAKKFWVKGTNFTIPHLLNLNSSDPKLASFDNASLAIFRLAPADYHRFHSPIAGEVQDILHIPGQYYTVNPQAVNEPGFDVFTANTRSVLYMKETTTGLPIAFVAIGALLVGSIKWTGGKQPGTKVERGDELGYFAYGGSTVVVVFPKELIKFDDDLVANSEKPIETLVKVGYSLGRIPVKN</sequence>
<comment type="pathway">
    <text evidence="2">Lipid metabolism.</text>
</comment>
<evidence type="ECO:0000256" key="8">
    <source>
        <dbReference type="ARBA" id="ARBA00023239"/>
    </source>
</evidence>
<evidence type="ECO:0000256" key="11">
    <source>
        <dbReference type="ARBA" id="ARBA00024326"/>
    </source>
</evidence>
<comment type="caution">
    <text evidence="13">The sequence shown here is derived from an EMBL/GenBank/DDBJ whole genome shotgun (WGS) entry which is preliminary data.</text>
</comment>
<reference evidence="13" key="1">
    <citation type="submission" date="2020-11" db="EMBL/GenBank/DDBJ databases">
        <authorList>
            <consortium name="DOE Joint Genome Institute"/>
            <person name="Ahrendt S."/>
            <person name="Riley R."/>
            <person name="Andreopoulos W."/>
            <person name="Labutti K."/>
            <person name="Pangilinan J."/>
            <person name="Ruiz-Duenas F.J."/>
            <person name="Barrasa J.M."/>
            <person name="Sanchez-Garcia M."/>
            <person name="Camarero S."/>
            <person name="Miyauchi S."/>
            <person name="Serrano A."/>
            <person name="Linde D."/>
            <person name="Babiker R."/>
            <person name="Drula E."/>
            <person name="Ayuso-Fernandez I."/>
            <person name="Pacheco R."/>
            <person name="Padilla G."/>
            <person name="Ferreira P."/>
            <person name="Barriuso J."/>
            <person name="Kellner H."/>
            <person name="Castanera R."/>
            <person name="Alfaro M."/>
            <person name="Ramirez L."/>
            <person name="Pisabarro A.G."/>
            <person name="Kuo A."/>
            <person name="Tritt A."/>
            <person name="Lipzen A."/>
            <person name="He G."/>
            <person name="Yan M."/>
            <person name="Ng V."/>
            <person name="Cullen D."/>
            <person name="Martin F."/>
            <person name="Rosso M.-N."/>
            <person name="Henrissat B."/>
            <person name="Hibbett D."/>
            <person name="Martinez A.T."/>
            <person name="Grigoriev I.V."/>
        </authorList>
    </citation>
    <scope>NUCLEOTIDE SEQUENCE</scope>
    <source>
        <strain evidence="13">CBS 506.95</strain>
    </source>
</reference>
<gene>
    <name evidence="13" type="ORF">CPB83DRAFT_848668</name>
</gene>
<keyword evidence="14" id="KW-1185">Reference proteome</keyword>
<comment type="cofactor">
    <cofactor evidence="1">
        <name>pyruvate</name>
        <dbReference type="ChEBI" id="CHEBI:15361"/>
    </cofactor>
</comment>
<dbReference type="InterPro" id="IPR003817">
    <property type="entry name" value="PS_Dcarbxylase"/>
</dbReference>
<dbReference type="EC" id="4.1.1.65" evidence="3"/>
<evidence type="ECO:0000256" key="4">
    <source>
        <dbReference type="ARBA" id="ARBA00022516"/>
    </source>
</evidence>
<keyword evidence="9" id="KW-1208">Phospholipid metabolism</keyword>
<comment type="pathway">
    <text evidence="11">Phospholipid metabolism; phosphatidylethanolamine biosynthesis.</text>
</comment>
<dbReference type="PANTHER" id="PTHR10067:SF17">
    <property type="entry name" value="PHOSPHATIDYLSERINE DECARBOXYLASE PROENZYME 2"/>
    <property type="match status" value="1"/>
</dbReference>
<keyword evidence="6" id="KW-0443">Lipid metabolism</keyword>
<evidence type="ECO:0000256" key="5">
    <source>
        <dbReference type="ARBA" id="ARBA00022793"/>
    </source>
</evidence>
<protein>
    <recommendedName>
        <fullName evidence="3">phosphatidylserine decarboxylase</fullName>
        <ecNumber evidence="3">4.1.1.65</ecNumber>
    </recommendedName>
</protein>
<dbReference type="InterPro" id="IPR033177">
    <property type="entry name" value="PSD-B"/>
</dbReference>
<evidence type="ECO:0000256" key="7">
    <source>
        <dbReference type="ARBA" id="ARBA00023209"/>
    </source>
</evidence>
<evidence type="ECO:0000256" key="1">
    <source>
        <dbReference type="ARBA" id="ARBA00001928"/>
    </source>
</evidence>
<organism evidence="13 14">
    <name type="scientific">Crepidotus variabilis</name>
    <dbReference type="NCBI Taxonomy" id="179855"/>
    <lineage>
        <taxon>Eukaryota</taxon>
        <taxon>Fungi</taxon>
        <taxon>Dikarya</taxon>
        <taxon>Basidiomycota</taxon>
        <taxon>Agaricomycotina</taxon>
        <taxon>Agaricomycetes</taxon>
        <taxon>Agaricomycetidae</taxon>
        <taxon>Agaricales</taxon>
        <taxon>Agaricineae</taxon>
        <taxon>Crepidotaceae</taxon>
        <taxon>Crepidotus</taxon>
    </lineage>
</organism>
<keyword evidence="7" id="KW-0594">Phospholipid biosynthesis</keyword>
<dbReference type="OrthoDB" id="5973539at2759"/>
<name>A0A9P6EMG2_9AGAR</name>
<accession>A0A9P6EMG2</accession>